<organism evidence="3 4">
    <name type="scientific">[Clostridium] polysaccharolyticum</name>
    <dbReference type="NCBI Taxonomy" id="29364"/>
    <lineage>
        <taxon>Bacteria</taxon>
        <taxon>Bacillati</taxon>
        <taxon>Bacillota</taxon>
        <taxon>Clostridia</taxon>
        <taxon>Lachnospirales</taxon>
        <taxon>Lachnospiraceae</taxon>
    </lineage>
</organism>
<dbReference type="OrthoDB" id="2067486at2"/>
<keyword evidence="2" id="KW-1133">Transmembrane helix</keyword>
<accession>A0A1H9Y339</accession>
<evidence type="ECO:0000313" key="3">
    <source>
        <dbReference type="EMBL" id="SES63221.1"/>
    </source>
</evidence>
<dbReference type="Proteomes" id="UP000199800">
    <property type="component" value="Unassembled WGS sequence"/>
</dbReference>
<feature type="compositionally biased region" description="Acidic residues" evidence="1">
    <location>
        <begin position="72"/>
        <end position="83"/>
    </location>
</feature>
<evidence type="ECO:0000256" key="2">
    <source>
        <dbReference type="SAM" id="Phobius"/>
    </source>
</evidence>
<feature type="region of interest" description="Disordered" evidence="1">
    <location>
        <begin position="72"/>
        <end position="101"/>
    </location>
</feature>
<sequence>MKTRYIPAGVMLTAGIVTCVVSIVQKQEVIRSLVTLLTVLILFYIIGLIAKFFIDRILKDLKKTENNDAVEADDIAEEAEDSENISSDVENSSDSHGKNRL</sequence>
<dbReference type="EMBL" id="FOHN01000001">
    <property type="protein sequence ID" value="SES63221.1"/>
    <property type="molecule type" value="Genomic_DNA"/>
</dbReference>
<evidence type="ECO:0000313" key="4">
    <source>
        <dbReference type="Proteomes" id="UP000199800"/>
    </source>
</evidence>
<keyword evidence="2" id="KW-0472">Membrane</keyword>
<protein>
    <submittedName>
        <fullName evidence="3">Uncharacterized protein</fullName>
    </submittedName>
</protein>
<feature type="transmembrane region" description="Helical" evidence="2">
    <location>
        <begin position="5"/>
        <end position="24"/>
    </location>
</feature>
<dbReference type="STRING" id="29364.SAMN04487772_101105"/>
<evidence type="ECO:0000256" key="1">
    <source>
        <dbReference type="SAM" id="MobiDB-lite"/>
    </source>
</evidence>
<dbReference type="AlphaFoldDB" id="A0A1H9Y339"/>
<feature type="transmembrane region" description="Helical" evidence="2">
    <location>
        <begin position="30"/>
        <end position="54"/>
    </location>
</feature>
<keyword evidence="2" id="KW-0812">Transmembrane</keyword>
<name>A0A1H9Y339_9FIRM</name>
<reference evidence="3 4" key="1">
    <citation type="submission" date="2016-10" db="EMBL/GenBank/DDBJ databases">
        <authorList>
            <person name="de Groot N.N."/>
        </authorList>
    </citation>
    <scope>NUCLEOTIDE SEQUENCE [LARGE SCALE GENOMIC DNA]</scope>
    <source>
        <strain evidence="3 4">DSM 1801</strain>
    </source>
</reference>
<dbReference type="RefSeq" id="WP_092474896.1">
    <property type="nucleotide sequence ID" value="NZ_FOHN01000001.1"/>
</dbReference>
<gene>
    <name evidence="3" type="ORF">SAMN04487772_101105</name>
</gene>
<proteinExistence type="predicted"/>
<keyword evidence="4" id="KW-1185">Reference proteome</keyword>